<evidence type="ECO:0000256" key="4">
    <source>
        <dbReference type="ARBA" id="ARBA00023015"/>
    </source>
</evidence>
<keyword evidence="4" id="KW-0805">Transcription regulation</keyword>
<evidence type="ECO:0000313" key="7">
    <source>
        <dbReference type="Proteomes" id="UP000504607"/>
    </source>
</evidence>
<dbReference type="PANTHER" id="PTHR33304">
    <property type="match status" value="1"/>
</dbReference>
<gene>
    <name evidence="8" type="primary">LOC109506653</name>
</gene>
<feature type="compositionally biased region" description="Basic and acidic residues" evidence="6">
    <location>
        <begin position="356"/>
        <end position="375"/>
    </location>
</feature>
<dbReference type="InterPro" id="IPR011011">
    <property type="entry name" value="Znf_FYVE_PHD"/>
</dbReference>
<feature type="region of interest" description="Disordered" evidence="6">
    <location>
        <begin position="194"/>
        <end position="223"/>
    </location>
</feature>
<keyword evidence="5" id="KW-0804">Transcription</keyword>
<evidence type="ECO:0000256" key="1">
    <source>
        <dbReference type="ARBA" id="ARBA00022723"/>
    </source>
</evidence>
<evidence type="ECO:0000256" key="3">
    <source>
        <dbReference type="ARBA" id="ARBA00022833"/>
    </source>
</evidence>
<proteinExistence type="predicted"/>
<dbReference type="PANTHER" id="PTHR33304:SF36">
    <property type="entry name" value="GB|AAF26970.1-RELATED"/>
    <property type="match status" value="1"/>
</dbReference>
<sequence length="417" mass="46282">MTRSKRRMVKVCDICGDIGFAEYIFNCYQCKNASEHIYCMQGQGLTIPDIWYCEVCKLNTQVAHEGNGQDSHIERMSVKGASSDLERSKTPLGKILPMNYWGSPEQTTDGEKQVSGAKKLIYCPDNSSKMVDTGNERRVPVAGFPDKPVTQQLSHNTYFRTVENAKVKFIPSEEVAFLTSRERTARRWSNLGGSHREIGVTKGKPPPSLRRMSTDESTSHDPNTLNVLAQTNKGSIHVEEHFSHVKHAMTKEHARNNHNARSQKRKVSEIEASAGLCKKKLTKECVGAEGYLSSTKLTTPTVSDVPVLPIDEKRNRATVKALGADVLPAPHVSGKHVEAFVDAEVKDSPMNNARPADSKHIDHKLPDTDKNEKMRTGNVVRPDASSSGFQEMNLPLTFITSPCEKTPNRVTPGACWK</sequence>
<dbReference type="RefSeq" id="XP_029124423.1">
    <property type="nucleotide sequence ID" value="XM_029268590.1"/>
</dbReference>
<dbReference type="AlphaFoldDB" id="A0A8N4IJD4"/>
<dbReference type="OrthoDB" id="1932206at2759"/>
<keyword evidence="1" id="KW-0479">Metal-binding</keyword>
<dbReference type="GO" id="GO:0140566">
    <property type="term" value="F:histone reader activity"/>
    <property type="evidence" value="ECO:0007669"/>
    <property type="project" value="InterPro"/>
</dbReference>
<keyword evidence="3" id="KW-0862">Zinc</keyword>
<keyword evidence="2" id="KW-0863">Zinc-finger</keyword>
<name>A0A8N4IJD4_ELAGV</name>
<keyword evidence="7" id="KW-1185">Reference proteome</keyword>
<evidence type="ECO:0000313" key="8">
    <source>
        <dbReference type="RefSeq" id="XP_029124423.1"/>
    </source>
</evidence>
<accession>A0A8N4IJD4</accession>
<dbReference type="GO" id="GO:0008270">
    <property type="term" value="F:zinc ion binding"/>
    <property type="evidence" value="ECO:0007669"/>
    <property type="project" value="UniProtKB-KW"/>
</dbReference>
<evidence type="ECO:0000256" key="5">
    <source>
        <dbReference type="ARBA" id="ARBA00023163"/>
    </source>
</evidence>
<reference evidence="8" key="1">
    <citation type="submission" date="2025-08" db="UniProtKB">
        <authorList>
            <consortium name="RefSeq"/>
        </authorList>
    </citation>
    <scope>IDENTIFICATION</scope>
</reference>
<dbReference type="GO" id="GO:0034244">
    <property type="term" value="P:negative regulation of transcription elongation by RNA polymerase II"/>
    <property type="evidence" value="ECO:0007669"/>
    <property type="project" value="InterPro"/>
</dbReference>
<evidence type="ECO:0000256" key="6">
    <source>
        <dbReference type="SAM" id="MobiDB-lite"/>
    </source>
</evidence>
<evidence type="ECO:0000256" key="2">
    <source>
        <dbReference type="ARBA" id="ARBA00022771"/>
    </source>
</evidence>
<organism evidence="7 8">
    <name type="scientific">Elaeis guineensis var. tenera</name>
    <name type="common">Oil palm</name>
    <dbReference type="NCBI Taxonomy" id="51953"/>
    <lineage>
        <taxon>Eukaryota</taxon>
        <taxon>Viridiplantae</taxon>
        <taxon>Streptophyta</taxon>
        <taxon>Embryophyta</taxon>
        <taxon>Tracheophyta</taxon>
        <taxon>Spermatophyta</taxon>
        <taxon>Magnoliopsida</taxon>
        <taxon>Liliopsida</taxon>
        <taxon>Arecaceae</taxon>
        <taxon>Arecoideae</taxon>
        <taxon>Cocoseae</taxon>
        <taxon>Elaeidinae</taxon>
        <taxon>Elaeis</taxon>
    </lineage>
</organism>
<dbReference type="Proteomes" id="UP000504607">
    <property type="component" value="Chromosome 15"/>
</dbReference>
<dbReference type="InterPro" id="IPR049914">
    <property type="entry name" value="PHD1-3/5-6"/>
</dbReference>
<dbReference type="InterPro" id="IPR013083">
    <property type="entry name" value="Znf_RING/FYVE/PHD"/>
</dbReference>
<dbReference type="SUPFAM" id="SSF57903">
    <property type="entry name" value="FYVE/PHD zinc finger"/>
    <property type="match status" value="1"/>
</dbReference>
<feature type="region of interest" description="Disordered" evidence="6">
    <location>
        <begin position="349"/>
        <end position="387"/>
    </location>
</feature>
<protein>
    <submittedName>
        <fullName evidence="8">Uncharacterized protein LOC109506653</fullName>
    </submittedName>
</protein>
<dbReference type="Gene3D" id="3.30.40.10">
    <property type="entry name" value="Zinc/RING finger domain, C3HC4 (zinc finger)"/>
    <property type="match status" value="1"/>
</dbReference>